<dbReference type="PANTHER" id="PTHR32001:SF1">
    <property type="entry name" value="KERATINOCYTE-ASSOCIATED PROTEIN 2"/>
    <property type="match status" value="1"/>
</dbReference>
<sequence>MQAGRGLPTRAPLRTLIASLLLTVLLYSALQLLGGRIRASERAVVVGGLFASFLPLWLLVACGSLKELLLNWARQRQQAWACGWGAVLTAGALGAFLASAVHPVCVTVSLPFYALWVWNLQRLSQRM</sequence>
<feature type="transmembrane region" description="Helical" evidence="6">
    <location>
        <begin position="42"/>
        <end position="65"/>
    </location>
</feature>
<dbReference type="EMBL" id="JANCYW010000001">
    <property type="protein sequence ID" value="KAK4534152.1"/>
    <property type="molecule type" value="Genomic_DNA"/>
</dbReference>
<evidence type="ECO:0000256" key="2">
    <source>
        <dbReference type="ARBA" id="ARBA00007279"/>
    </source>
</evidence>
<evidence type="ECO:0000256" key="6">
    <source>
        <dbReference type="SAM" id="Phobius"/>
    </source>
</evidence>
<keyword evidence="3 6" id="KW-0812">Transmembrane</keyword>
<dbReference type="GO" id="GO:0016020">
    <property type="term" value="C:membrane"/>
    <property type="evidence" value="ECO:0007669"/>
    <property type="project" value="UniProtKB-SubCell"/>
</dbReference>
<dbReference type="PANTHER" id="PTHR32001">
    <property type="entry name" value="KERATINOCYTE-ASSOCIATED PROTEIN 2"/>
    <property type="match status" value="1"/>
</dbReference>
<comment type="similarity">
    <text evidence="2">Belongs to the KRTCAP2 family.</text>
</comment>
<reference evidence="7 8" key="1">
    <citation type="submission" date="2022-07" db="EMBL/GenBank/DDBJ databases">
        <title>Genome-wide signatures of adaptation to extreme environments.</title>
        <authorList>
            <person name="Cho C.H."/>
            <person name="Yoon H.S."/>
        </authorList>
    </citation>
    <scope>NUCLEOTIDE SEQUENCE [LARGE SCALE GENOMIC DNA]</scope>
    <source>
        <strain evidence="7 8">DBV 063 E5</strain>
    </source>
</reference>
<comment type="caution">
    <text evidence="7">The sequence shown here is derived from an EMBL/GenBank/DDBJ whole genome shotgun (WGS) entry which is preliminary data.</text>
</comment>
<feature type="transmembrane region" description="Helical" evidence="6">
    <location>
        <begin position="12"/>
        <end position="30"/>
    </location>
</feature>
<dbReference type="AlphaFoldDB" id="A0AAV9IPG8"/>
<evidence type="ECO:0000256" key="3">
    <source>
        <dbReference type="ARBA" id="ARBA00022692"/>
    </source>
</evidence>
<protein>
    <submittedName>
        <fullName evidence="7">Uncharacterized protein</fullName>
    </submittedName>
</protein>
<evidence type="ECO:0000313" key="7">
    <source>
        <dbReference type="EMBL" id="KAK4534152.1"/>
    </source>
</evidence>
<organism evidence="7 8">
    <name type="scientific">Cyanidium caldarium</name>
    <name type="common">Red alga</name>
    <dbReference type="NCBI Taxonomy" id="2771"/>
    <lineage>
        <taxon>Eukaryota</taxon>
        <taxon>Rhodophyta</taxon>
        <taxon>Bangiophyceae</taxon>
        <taxon>Cyanidiales</taxon>
        <taxon>Cyanidiaceae</taxon>
        <taxon>Cyanidium</taxon>
    </lineage>
</organism>
<evidence type="ECO:0000256" key="5">
    <source>
        <dbReference type="ARBA" id="ARBA00023136"/>
    </source>
</evidence>
<keyword evidence="4 6" id="KW-1133">Transmembrane helix</keyword>
<name>A0AAV9IPG8_CYACA</name>
<dbReference type="InterPro" id="IPR018614">
    <property type="entry name" value="KRTCAP2"/>
</dbReference>
<evidence type="ECO:0000256" key="4">
    <source>
        <dbReference type="ARBA" id="ARBA00022989"/>
    </source>
</evidence>
<accession>A0AAV9IPG8</accession>
<evidence type="ECO:0000313" key="8">
    <source>
        <dbReference type="Proteomes" id="UP001301350"/>
    </source>
</evidence>
<gene>
    <name evidence="7" type="ORF">CDCA_CDCA01G0177</name>
</gene>
<dbReference type="Proteomes" id="UP001301350">
    <property type="component" value="Unassembled WGS sequence"/>
</dbReference>
<proteinExistence type="inferred from homology"/>
<keyword evidence="8" id="KW-1185">Reference proteome</keyword>
<comment type="subcellular location">
    <subcellularLocation>
        <location evidence="1">Membrane</location>
        <topology evidence="1">Multi-pass membrane protein</topology>
    </subcellularLocation>
</comment>
<evidence type="ECO:0000256" key="1">
    <source>
        <dbReference type="ARBA" id="ARBA00004141"/>
    </source>
</evidence>
<feature type="transmembrane region" description="Helical" evidence="6">
    <location>
        <begin position="100"/>
        <end position="118"/>
    </location>
</feature>
<keyword evidence="5 6" id="KW-0472">Membrane</keyword>
<dbReference type="Pfam" id="PF09775">
    <property type="entry name" value="Keratin_assoc"/>
    <property type="match status" value="1"/>
</dbReference>